<dbReference type="GO" id="GO:0007156">
    <property type="term" value="P:homophilic cell adhesion via plasma membrane adhesion molecules"/>
    <property type="evidence" value="ECO:0007669"/>
    <property type="project" value="InterPro"/>
</dbReference>
<sequence>MPNVLLTFNDLSAGDIVAGQYSANGVTISSTSAANPPMVFDTSNPTGGDSDLATSNLGNVLIISEDGDSNDPDDNAGGGTFVFDFDAPTKVFNFNVLDTEEGGTVKLFDENGDLIQELSLTSVGNGQQGVMNVGVDGVASMEVTINGSGAIDNVCFEEPVVEAEGDGVVTGSNGDDYINAAYTGDPEGDMIDNNDALLPGEEGDDDIVDALGGDDTIKSGEGDDEVYAGSGNDTVDGGAGDDVIYGDSNYGGSGGTTVRESLNWSQENPSNGFTQDTGNVEVTFSVTREEGHANTGTETTDQYVSGIDTGDETINANSSLYSVTNGKGNDVDYKLEFSDPVENVEFRINDIDGDGKVKIKAYDADGNLIDVDLTGGSRLTLVDTDGQFGADKAVSEGGYAADDSPKYSLLVEIAGPVAKIVIEHDQFGYDNSGINVTDVYFDVAVGDDGAAGNDVLSGGDGNDIIYGEDGDDMIFGGNGNDTLVGGNGDDKIEASKGDDVVDGGAGNDDLWGGKGNDVVDGGSGDDVINGGDGADVLNGGDDADTIFAGAGDTVDGGAGGNDHDVLDLTGQGAFYLTDVVEDSNGNGIDGTVIFVDADGEPTGETLTFTEIEEVIGDEVNVGPDAEDDTAEVDEDESVVIDVLANDSDPNGDPLEVTGANADNGTVTVNADGTLTYEPNPDFNGTDTITYTVSDGNGGTATATVTVTVNPVNDDPVAVDDAAETDFDTAVTVNVLDNDTDVDGDDLTLVAASSPDGSVDFDADGNVTFTPNPGFEGDATITYTVSDGNGGTDEGTLTVTVAEQPLDGIVQGTDGDDLIDVNYTGDPQGDMVDNNDALLPGEVGDDDIILAGAGDDRVIAGEGNDEIYGGTGNDNISAGNGDDEIFGEDGDDMLFGGAGDDTIIGGEGDDKIEGSSGEDYIEGGAGNDDLWGGLDDDRIIGGDGDDVIAGGGGNDDIDGNEGNDTITGGAGNDTINGEAGDDVIDGGRGDDEILGGQGNDIIDGGDGDDIIDGMSGDDVITGGLGDDYINGGGGEDVIEGNEGDDTIIGHNNIDIIDGGEGDDTITGGGSADILTGGDGNDTVDGGAGDDVIDTRGNIETVLGVEVSGSPDLGYPGIWTPDADPNDDKDTVYGGAGNDTITTGDDADYIEGGSGDDIIDGGFDADTIYGGTGNDYIVGGEGSDEIYGGDGNDTIYAGLDPAFPDAINIPDDAGDLVTNNGQDFVDGGAGNDTIFGADDADTLLGGDGNDYIDGQIDDDYIDGGDGKDTLLGGDGDDTILGGAGNDTITGGAGVDTLSGGDDRDTFLGGNGGDTVDGGDGGDDYDTLDLTGSDVDFITYTSADQEDGVVTFGDGSTMTFEEIENVIPCFTPGTMIATPIGERKVEDLRAGDKVITRDNGIQTIAWYGATELDQVELIKRPHLKPILISAGALGNGLPERDMMVSPQHRVLVANEQTALYFEEREVLVAAKHLVGKPGIMEVDVPGTTYIHFMFQQHEVVLSDGAWTESFQPGDYTLEGIGEEAREEILELFPELATAEGRAAFTAARRTLKKHEAELLAHV</sequence>
<dbReference type="InterPro" id="IPR036844">
    <property type="entry name" value="Hint_dom_sf"/>
</dbReference>
<dbReference type="InterPro" id="IPR001343">
    <property type="entry name" value="Hemolysn_Ca-bd"/>
</dbReference>
<feature type="domain" description="Cadherin" evidence="3">
    <location>
        <begin position="624"/>
        <end position="717"/>
    </location>
</feature>
<dbReference type="GO" id="GO:0005576">
    <property type="term" value="C:extracellular region"/>
    <property type="evidence" value="ECO:0007669"/>
    <property type="project" value="UniProtKB-SubCell"/>
</dbReference>
<dbReference type="GO" id="GO:0005509">
    <property type="term" value="F:calcium ion binding"/>
    <property type="evidence" value="ECO:0007669"/>
    <property type="project" value="InterPro"/>
</dbReference>
<dbReference type="SUPFAM" id="SSF51120">
    <property type="entry name" value="beta-Roll"/>
    <property type="match status" value="8"/>
</dbReference>
<dbReference type="RefSeq" id="WP_327793049.1">
    <property type="nucleotide sequence ID" value="NZ_JADQAZ010000001.1"/>
</dbReference>
<evidence type="ECO:0000313" key="4">
    <source>
        <dbReference type="EMBL" id="MBT0956860.1"/>
    </source>
</evidence>
<keyword evidence="2" id="KW-0964">Secreted</keyword>
<dbReference type="PANTHER" id="PTHR38340:SF1">
    <property type="entry name" value="S-LAYER PROTEIN"/>
    <property type="match status" value="1"/>
</dbReference>
<dbReference type="PROSITE" id="PS50817">
    <property type="entry name" value="INTEIN_N_TER"/>
    <property type="match status" value="1"/>
</dbReference>
<accession>A0AAP2G376</accession>
<dbReference type="Gene3D" id="2.60.40.3440">
    <property type="match status" value="1"/>
</dbReference>
<dbReference type="InterPro" id="IPR028992">
    <property type="entry name" value="Hedgehog/Intein_dom"/>
</dbReference>
<evidence type="ECO:0000313" key="5">
    <source>
        <dbReference type="Proteomes" id="UP001315686"/>
    </source>
</evidence>
<dbReference type="NCBIfam" id="NF012211">
    <property type="entry name" value="tand_rpt_95"/>
    <property type="match status" value="2"/>
</dbReference>
<evidence type="ECO:0000259" key="3">
    <source>
        <dbReference type="PROSITE" id="PS50268"/>
    </source>
</evidence>
<dbReference type="PROSITE" id="PS50268">
    <property type="entry name" value="CADHERIN_2"/>
    <property type="match status" value="1"/>
</dbReference>
<dbReference type="InterPro" id="IPR002126">
    <property type="entry name" value="Cadherin-like_dom"/>
</dbReference>
<dbReference type="InterPro" id="IPR015919">
    <property type="entry name" value="Cadherin-like_sf"/>
</dbReference>
<comment type="caution">
    <text evidence="4">The sequence shown here is derived from an EMBL/GenBank/DDBJ whole genome shotgun (WGS) entry which is preliminary data.</text>
</comment>
<organism evidence="4 5">
    <name type="scientific">Harenicola maris</name>
    <dbReference type="NCBI Taxonomy" id="2841044"/>
    <lineage>
        <taxon>Bacteria</taxon>
        <taxon>Pseudomonadati</taxon>
        <taxon>Pseudomonadota</taxon>
        <taxon>Alphaproteobacteria</taxon>
        <taxon>Rhodobacterales</taxon>
        <taxon>Paracoccaceae</taxon>
        <taxon>Harenicola</taxon>
    </lineage>
</organism>
<dbReference type="Gene3D" id="2.150.10.10">
    <property type="entry name" value="Serralysin-like metalloprotease, C-terminal"/>
    <property type="match status" value="6"/>
</dbReference>
<dbReference type="Pfam" id="PF13403">
    <property type="entry name" value="Hint_2"/>
    <property type="match status" value="1"/>
</dbReference>
<name>A0AAP2G376_9RHOB</name>
<comment type="subcellular location">
    <subcellularLocation>
        <location evidence="1">Secreted</location>
    </subcellularLocation>
</comment>
<evidence type="ECO:0000256" key="2">
    <source>
        <dbReference type="ARBA" id="ARBA00022525"/>
    </source>
</evidence>
<protein>
    <submittedName>
        <fullName evidence="4">Hint domain-containing protein</fullName>
    </submittedName>
</protein>
<dbReference type="Gene3D" id="2.170.16.10">
    <property type="entry name" value="Hedgehog/Intein (Hint) domain"/>
    <property type="match status" value="1"/>
</dbReference>
<dbReference type="GO" id="GO:0016020">
    <property type="term" value="C:membrane"/>
    <property type="evidence" value="ECO:0007669"/>
    <property type="project" value="InterPro"/>
</dbReference>
<dbReference type="InterPro" id="IPR018511">
    <property type="entry name" value="Hemolysin-typ_Ca-bd_CS"/>
</dbReference>
<dbReference type="SUPFAM" id="SSF51294">
    <property type="entry name" value="Hedgehog/intein (Hint) domain"/>
    <property type="match status" value="1"/>
</dbReference>
<dbReference type="Proteomes" id="UP001315686">
    <property type="component" value="Unassembled WGS sequence"/>
</dbReference>
<dbReference type="InterPro" id="IPR050557">
    <property type="entry name" value="RTX_toxin/Mannuronan_C5-epim"/>
</dbReference>
<proteinExistence type="predicted"/>
<dbReference type="GO" id="GO:0016539">
    <property type="term" value="P:intein-mediated protein splicing"/>
    <property type="evidence" value="ECO:0007669"/>
    <property type="project" value="InterPro"/>
</dbReference>
<evidence type="ECO:0000256" key="1">
    <source>
        <dbReference type="ARBA" id="ARBA00004613"/>
    </source>
</evidence>
<dbReference type="SUPFAM" id="SSF49313">
    <property type="entry name" value="Cadherin-like"/>
    <property type="match status" value="1"/>
</dbReference>
<dbReference type="PRINTS" id="PR00313">
    <property type="entry name" value="CABNDNGRPT"/>
</dbReference>
<dbReference type="PROSITE" id="PS00330">
    <property type="entry name" value="HEMOLYSIN_CALCIUM"/>
    <property type="match status" value="9"/>
</dbReference>
<gene>
    <name evidence="4" type="ORF">IV417_05650</name>
</gene>
<dbReference type="PANTHER" id="PTHR38340">
    <property type="entry name" value="S-LAYER PROTEIN"/>
    <property type="match status" value="1"/>
</dbReference>
<keyword evidence="5" id="KW-1185">Reference proteome</keyword>
<dbReference type="Pfam" id="PF00353">
    <property type="entry name" value="HemolysinCabind"/>
    <property type="match status" value="13"/>
</dbReference>
<dbReference type="InterPro" id="IPR006141">
    <property type="entry name" value="Intein_N"/>
</dbReference>
<dbReference type="EMBL" id="JADQAZ010000001">
    <property type="protein sequence ID" value="MBT0956860.1"/>
    <property type="molecule type" value="Genomic_DNA"/>
</dbReference>
<reference evidence="4 5" key="1">
    <citation type="journal article" date="2021" name="Arch. Microbiol.">
        <title>Harenicola maris gen. nov., sp. nov. isolated from the Sea of Japan shallow sediments.</title>
        <authorList>
            <person name="Romanenko L.A."/>
            <person name="Kurilenko V.V."/>
            <person name="Chernysheva N.Y."/>
            <person name="Tekutyeva L.A."/>
            <person name="Velansky P.V."/>
            <person name="Svetashev V.I."/>
            <person name="Isaeva M.P."/>
        </authorList>
    </citation>
    <scope>NUCLEOTIDE SEQUENCE [LARGE SCALE GENOMIC DNA]</scope>
    <source>
        <strain evidence="4 5">KMM 3653</strain>
    </source>
</reference>
<dbReference type="Pfam" id="PF17963">
    <property type="entry name" value="Big_9"/>
    <property type="match status" value="2"/>
</dbReference>
<dbReference type="InterPro" id="IPR011049">
    <property type="entry name" value="Serralysin-like_metalloprot_C"/>
</dbReference>
<dbReference type="Gene3D" id="2.60.40.2810">
    <property type="match status" value="1"/>
</dbReference>